<protein>
    <submittedName>
        <fullName evidence="1">Uncharacterized protein</fullName>
    </submittedName>
</protein>
<reference evidence="1" key="1">
    <citation type="submission" date="2020-02" db="EMBL/GenBank/DDBJ databases">
        <authorList>
            <person name="Meier V. D."/>
        </authorList>
    </citation>
    <scope>NUCLEOTIDE SEQUENCE</scope>
    <source>
        <strain evidence="1">AVDCRST_MAG02</strain>
    </source>
</reference>
<gene>
    <name evidence="1" type="ORF">AVDCRST_MAG02-1456</name>
</gene>
<sequence>MVSMLRVWAAEQASSRSLMCAVGDHAGQVLGE</sequence>
<accession>A0A6J4QU32</accession>
<dbReference type="EMBL" id="CADCVH010000047">
    <property type="protein sequence ID" value="CAA9454933.1"/>
    <property type="molecule type" value="Genomic_DNA"/>
</dbReference>
<organism evidence="1">
    <name type="scientific">uncultured Rubrobacteraceae bacterium</name>
    <dbReference type="NCBI Taxonomy" id="349277"/>
    <lineage>
        <taxon>Bacteria</taxon>
        <taxon>Bacillati</taxon>
        <taxon>Actinomycetota</taxon>
        <taxon>Rubrobacteria</taxon>
        <taxon>Rubrobacterales</taxon>
        <taxon>Rubrobacteraceae</taxon>
        <taxon>environmental samples</taxon>
    </lineage>
</organism>
<evidence type="ECO:0000313" key="1">
    <source>
        <dbReference type="EMBL" id="CAA9454933.1"/>
    </source>
</evidence>
<proteinExistence type="predicted"/>
<dbReference type="AlphaFoldDB" id="A0A6J4QU32"/>
<name>A0A6J4QU32_9ACTN</name>